<dbReference type="PANTHER" id="PTHR44591">
    <property type="entry name" value="STRESS RESPONSE REGULATOR PROTEIN 1"/>
    <property type="match status" value="1"/>
</dbReference>
<feature type="domain" description="Response regulatory" evidence="3">
    <location>
        <begin position="6"/>
        <end position="120"/>
    </location>
</feature>
<gene>
    <name evidence="4" type="primary">todT_2</name>
    <name evidence="4" type="ORF">PS712_03314</name>
</gene>
<evidence type="ECO:0000259" key="3">
    <source>
        <dbReference type="PROSITE" id="PS50110"/>
    </source>
</evidence>
<dbReference type="Proteomes" id="UP000326018">
    <property type="component" value="Unassembled WGS sequence"/>
</dbReference>
<dbReference type="Gene3D" id="3.40.50.2300">
    <property type="match status" value="1"/>
</dbReference>
<dbReference type="InterPro" id="IPR011006">
    <property type="entry name" value="CheY-like_superfamily"/>
</dbReference>
<keyword evidence="1 2" id="KW-0597">Phosphoprotein</keyword>
<dbReference type="PROSITE" id="PS50110">
    <property type="entry name" value="RESPONSE_REGULATORY"/>
    <property type="match status" value="1"/>
</dbReference>
<dbReference type="OrthoDB" id="9782655at2"/>
<organism evidence="4 5">
    <name type="scientific">Pseudomonas fluorescens</name>
    <dbReference type="NCBI Taxonomy" id="294"/>
    <lineage>
        <taxon>Bacteria</taxon>
        <taxon>Pseudomonadati</taxon>
        <taxon>Pseudomonadota</taxon>
        <taxon>Gammaproteobacteria</taxon>
        <taxon>Pseudomonadales</taxon>
        <taxon>Pseudomonadaceae</taxon>
        <taxon>Pseudomonas</taxon>
    </lineage>
</organism>
<evidence type="ECO:0000256" key="1">
    <source>
        <dbReference type="ARBA" id="ARBA00022553"/>
    </source>
</evidence>
<dbReference type="SUPFAM" id="SSF52172">
    <property type="entry name" value="CheY-like"/>
    <property type="match status" value="1"/>
</dbReference>
<reference evidence="4 5" key="1">
    <citation type="submission" date="2019-09" db="EMBL/GenBank/DDBJ databases">
        <authorList>
            <person name="Chandra G."/>
            <person name="Truman W A."/>
        </authorList>
    </citation>
    <scope>NUCLEOTIDE SEQUENCE [LARGE SCALE GENOMIC DNA]</scope>
    <source>
        <strain evidence="4">PS712</strain>
    </source>
</reference>
<dbReference type="AlphaFoldDB" id="A0A5E7DPQ4"/>
<accession>A0A5E7DPQ4</accession>
<dbReference type="EMBL" id="CABVIB010000016">
    <property type="protein sequence ID" value="VVO09172.1"/>
    <property type="molecule type" value="Genomic_DNA"/>
</dbReference>
<evidence type="ECO:0000256" key="2">
    <source>
        <dbReference type="PROSITE-ProRule" id="PRU00169"/>
    </source>
</evidence>
<name>A0A5E7DPQ4_PSEFL</name>
<dbReference type="InterPro" id="IPR050595">
    <property type="entry name" value="Bact_response_regulator"/>
</dbReference>
<dbReference type="SMART" id="SM00448">
    <property type="entry name" value="REC"/>
    <property type="match status" value="1"/>
</dbReference>
<protein>
    <submittedName>
        <fullName evidence="4">Response regulator protein TodT</fullName>
    </submittedName>
</protein>
<dbReference type="Pfam" id="PF00072">
    <property type="entry name" value="Response_reg"/>
    <property type="match status" value="1"/>
</dbReference>
<sequence length="123" mass="13425">MGMPLLVSVVDDDESVRESLPDLIKEFGFAVQAFASAQEYLASDCLDLTRCLILDVAMPGMSGPDLVKELLRRGYRIPVIFITALGDASEQSRLRHCDAVECLIKPFSEAQLLKALSAALPLN</sequence>
<proteinExistence type="predicted"/>
<dbReference type="RefSeq" id="WP_150703289.1">
    <property type="nucleotide sequence ID" value="NZ_CABVIB010000016.1"/>
</dbReference>
<dbReference type="GO" id="GO:0000160">
    <property type="term" value="P:phosphorelay signal transduction system"/>
    <property type="evidence" value="ECO:0007669"/>
    <property type="project" value="InterPro"/>
</dbReference>
<dbReference type="PANTHER" id="PTHR44591:SF25">
    <property type="entry name" value="CHEMOTAXIS TWO-COMPONENT RESPONSE REGULATOR"/>
    <property type="match status" value="1"/>
</dbReference>
<feature type="modified residue" description="4-aspartylphosphate" evidence="2">
    <location>
        <position position="55"/>
    </location>
</feature>
<evidence type="ECO:0000313" key="5">
    <source>
        <dbReference type="Proteomes" id="UP000326018"/>
    </source>
</evidence>
<dbReference type="InterPro" id="IPR001789">
    <property type="entry name" value="Sig_transdc_resp-reg_receiver"/>
</dbReference>
<evidence type="ECO:0000313" key="4">
    <source>
        <dbReference type="EMBL" id="VVO09172.1"/>
    </source>
</evidence>